<sequence length="107" mass="11944">MQYPYSSWPPTYPPLFKSTNANSKLPTHLNHDDGCAGAVKFHMPSHVNFISSTSNPFVKHCLKLRHSSSYRHSHSSALVVGTTPISNLLTNLETLGNELPLILKFRL</sequence>
<keyword evidence="2" id="KW-1185">Reference proteome</keyword>
<dbReference type="EMBL" id="CM047901">
    <property type="protein sequence ID" value="KAJ0097090.1"/>
    <property type="molecule type" value="Genomic_DNA"/>
</dbReference>
<evidence type="ECO:0000313" key="1">
    <source>
        <dbReference type="EMBL" id="KAJ0097090.1"/>
    </source>
</evidence>
<dbReference type="Proteomes" id="UP001164250">
    <property type="component" value="Chromosome 5"/>
</dbReference>
<evidence type="ECO:0000313" key="2">
    <source>
        <dbReference type="Proteomes" id="UP001164250"/>
    </source>
</evidence>
<comment type="caution">
    <text evidence="1">The sequence shown here is derived from an EMBL/GenBank/DDBJ whole genome shotgun (WGS) entry which is preliminary data.</text>
</comment>
<accession>A0ACC1BDS7</accession>
<proteinExistence type="predicted"/>
<gene>
    <name evidence="1" type="ORF">Patl1_28354</name>
</gene>
<protein>
    <submittedName>
        <fullName evidence="1">Uncharacterized protein</fullName>
    </submittedName>
</protein>
<organism evidence="1 2">
    <name type="scientific">Pistacia atlantica</name>
    <dbReference type="NCBI Taxonomy" id="434234"/>
    <lineage>
        <taxon>Eukaryota</taxon>
        <taxon>Viridiplantae</taxon>
        <taxon>Streptophyta</taxon>
        <taxon>Embryophyta</taxon>
        <taxon>Tracheophyta</taxon>
        <taxon>Spermatophyta</taxon>
        <taxon>Magnoliopsida</taxon>
        <taxon>eudicotyledons</taxon>
        <taxon>Gunneridae</taxon>
        <taxon>Pentapetalae</taxon>
        <taxon>rosids</taxon>
        <taxon>malvids</taxon>
        <taxon>Sapindales</taxon>
        <taxon>Anacardiaceae</taxon>
        <taxon>Pistacia</taxon>
    </lineage>
</organism>
<name>A0ACC1BDS7_9ROSI</name>
<reference evidence="2" key="1">
    <citation type="journal article" date="2023" name="G3 (Bethesda)">
        <title>Genome assembly and association tests identify interacting loci associated with vigor, precocity, and sex in interspecific pistachio rootstocks.</title>
        <authorList>
            <person name="Palmer W."/>
            <person name="Jacygrad E."/>
            <person name="Sagayaradj S."/>
            <person name="Cavanaugh K."/>
            <person name="Han R."/>
            <person name="Bertier L."/>
            <person name="Beede B."/>
            <person name="Kafkas S."/>
            <person name="Golino D."/>
            <person name="Preece J."/>
            <person name="Michelmore R."/>
        </authorList>
    </citation>
    <scope>NUCLEOTIDE SEQUENCE [LARGE SCALE GENOMIC DNA]</scope>
</reference>